<protein>
    <submittedName>
        <fullName evidence="2">Multidrug efflux pump subunit AcrB</fullName>
    </submittedName>
</protein>
<evidence type="ECO:0000313" key="2">
    <source>
        <dbReference type="EMBL" id="RED98405.1"/>
    </source>
</evidence>
<dbReference type="GO" id="GO:0005886">
    <property type="term" value="C:plasma membrane"/>
    <property type="evidence" value="ECO:0007669"/>
    <property type="project" value="TreeGrafter"/>
</dbReference>
<feature type="transmembrane region" description="Helical" evidence="1">
    <location>
        <begin position="364"/>
        <end position="385"/>
    </location>
</feature>
<dbReference type="Gene3D" id="3.30.70.1430">
    <property type="entry name" value="Multidrug efflux transporter AcrB pore domain"/>
    <property type="match status" value="2"/>
</dbReference>
<feature type="transmembrane region" description="Helical" evidence="1">
    <location>
        <begin position="517"/>
        <end position="534"/>
    </location>
</feature>
<feature type="transmembrane region" description="Helical" evidence="1">
    <location>
        <begin position="423"/>
        <end position="444"/>
    </location>
</feature>
<feature type="transmembrane region" description="Helical" evidence="1">
    <location>
        <begin position="1021"/>
        <end position="1049"/>
    </location>
</feature>
<name>A0A3D9L206_MARFU</name>
<comment type="caution">
    <text evidence="2">The sequence shown here is derived from an EMBL/GenBank/DDBJ whole genome shotgun (WGS) entry which is preliminary data.</text>
</comment>
<dbReference type="Gene3D" id="3.30.70.1320">
    <property type="entry name" value="Multidrug efflux transporter AcrB pore domain like"/>
    <property type="match status" value="1"/>
</dbReference>
<keyword evidence="1" id="KW-1133">Transmembrane helix</keyword>
<accession>A0A3D9L206</accession>
<keyword evidence="1" id="KW-0812">Transmembrane</keyword>
<dbReference type="InterPro" id="IPR027463">
    <property type="entry name" value="AcrB_DN_DC_subdom"/>
</dbReference>
<dbReference type="PANTHER" id="PTHR32063">
    <property type="match status" value="1"/>
</dbReference>
<dbReference type="Gene3D" id="3.30.2090.10">
    <property type="entry name" value="Multidrug efflux transporter AcrB TolC docking domain, DN and DC subdomains"/>
    <property type="match status" value="2"/>
</dbReference>
<proteinExistence type="predicted"/>
<dbReference type="SUPFAM" id="SSF82693">
    <property type="entry name" value="Multidrug efflux transporter AcrB pore domain, PN1, PN2, PC1 and PC2 subdomains"/>
    <property type="match status" value="1"/>
</dbReference>
<keyword evidence="3" id="KW-1185">Reference proteome</keyword>
<dbReference type="Gene3D" id="1.20.1640.10">
    <property type="entry name" value="Multidrug efflux transporter AcrB transmembrane domain"/>
    <property type="match status" value="3"/>
</dbReference>
<sequence length="1059" mass="119896">MNQPSFTSAFSILTLFTVLVIIGLALVPKLQLRLLPSRYEPSVYVYFGMRDASAIVVDNEVTSKLEGAFSRIPALKKLESRTRAGGGSLVLRFHEDADMDAVRFEVATIVRQLYPQLPEGVSYPYIGMSSQEDEDRPERLMSFTLTGKDPNPVVGQWAEEHLVPAFSEVAGVHEVAVYGAFPYEWELTYRRSVLDKLGLKPSDIRKQIRQYYQTRDLGGIYEESTGSDVLSYIPVKFQGMSSHTFAASDLQISHKGRLFRLTDLVEVKRQEAAPSHYERINGLHAINILVTARGSANFISSANALKQEALRLATSLPDGYSLQMTYDASEFISKELQNILWRIAAAVGILLVFVFLVSRSWRYLAVIGLSILINIVVAFIAYYYLGLTIHIYSLAGIAISLGIIMDNTIVMTDQLRHGKGISVIRAIVAATLTTIGSLVVVFFLDAQTQLKLVDFTLAMVINLSVSLVITFFFIPALMQQVPLRKRPMAKRFRKSRRIVRFSHLYARLIYWLKGKRWLLWLILILGFGLPTFLMPNHLKGEAFYVRWYNEVFGSAMYTEHIRPVSDVAVGGVLRLFLDNTKGKKFNRSNDRTVLHVAGVMDDGTTLEQTNAVFGRIENFLLQYEEIEQFNTSIRSPSAARISVQFTQEAEASGFPHQLKSEVERFCIDLGSADWKISGVGRAFDNSLNEARRNNRMVLYGYNLDQLKGYAAKLSDYLKEIQRVDDESIFINGRATYEAKIRREYELDFDLDYMRRTGISAGGVLSRLQQMSADRDRVMAVSHGGSHEQVYLTEAHATVPDLWGFYHRPLHLTEERFTKLHHYGDFVKKRRQELINKENMQYTMVVEFDFIGSWGQQKYFLGQVMDRLEQQLPIGYSVKTLNYSGGRWGKEDESNKRLWLVLLVVVIIYFVSAVVFGSLIQPLMVILLIPVSFMGAFLTFYLFDLPFDEGGFAALILLSGLTVNSVIYILNDLNSLRKQYPRRTQEQLYLKAYHQKIIPIVLTILSTALGLVPFLIEGSAGVFWTSLSAGTIGGLIASMLGIWGVLPVFVKRSVAKRNNR</sequence>
<gene>
    <name evidence="2" type="ORF">C7460_11077</name>
</gene>
<dbReference type="Proteomes" id="UP000256779">
    <property type="component" value="Unassembled WGS sequence"/>
</dbReference>
<dbReference type="EMBL" id="QREG01000010">
    <property type="protein sequence ID" value="RED98405.1"/>
    <property type="molecule type" value="Genomic_DNA"/>
</dbReference>
<feature type="transmembrane region" description="Helical" evidence="1">
    <location>
        <begin position="456"/>
        <end position="478"/>
    </location>
</feature>
<feature type="transmembrane region" description="Helical" evidence="1">
    <location>
        <begin position="954"/>
        <end position="975"/>
    </location>
</feature>
<evidence type="ECO:0000256" key="1">
    <source>
        <dbReference type="SAM" id="Phobius"/>
    </source>
</evidence>
<dbReference type="AlphaFoldDB" id="A0A3D9L206"/>
<evidence type="ECO:0000313" key="3">
    <source>
        <dbReference type="Proteomes" id="UP000256779"/>
    </source>
</evidence>
<feature type="transmembrane region" description="Helical" evidence="1">
    <location>
        <begin position="391"/>
        <end position="411"/>
    </location>
</feature>
<dbReference type="GO" id="GO:0042910">
    <property type="term" value="F:xenobiotic transmembrane transporter activity"/>
    <property type="evidence" value="ECO:0007669"/>
    <property type="project" value="TreeGrafter"/>
</dbReference>
<dbReference type="SUPFAM" id="SSF82866">
    <property type="entry name" value="Multidrug efflux transporter AcrB transmembrane domain"/>
    <property type="match status" value="2"/>
</dbReference>
<dbReference type="InterPro" id="IPR001036">
    <property type="entry name" value="Acrflvin-R"/>
</dbReference>
<dbReference type="OrthoDB" id="9809409at2"/>
<dbReference type="Pfam" id="PF00873">
    <property type="entry name" value="ACR_tran"/>
    <property type="match status" value="2"/>
</dbReference>
<keyword evidence="1" id="KW-0472">Membrane</keyword>
<feature type="transmembrane region" description="Helical" evidence="1">
    <location>
        <begin position="922"/>
        <end position="942"/>
    </location>
</feature>
<feature type="transmembrane region" description="Helical" evidence="1">
    <location>
        <begin position="897"/>
        <end position="915"/>
    </location>
</feature>
<dbReference type="RefSeq" id="WP_115868360.1">
    <property type="nucleotide sequence ID" value="NZ_QREG01000010.1"/>
</dbReference>
<reference evidence="2 3" key="1">
    <citation type="submission" date="2018-07" db="EMBL/GenBank/DDBJ databases">
        <title>Genomic Encyclopedia of Type Strains, Phase IV (KMG-IV): sequencing the most valuable type-strain genomes for metagenomic binning, comparative biology and taxonomic classification.</title>
        <authorList>
            <person name="Goeker M."/>
        </authorList>
    </citation>
    <scope>NUCLEOTIDE SEQUENCE [LARGE SCALE GENOMIC DNA]</scope>
    <source>
        <strain evidence="2 3">DSM 4134</strain>
    </source>
</reference>
<organism evidence="2 3">
    <name type="scientific">Marinoscillum furvescens DSM 4134</name>
    <dbReference type="NCBI Taxonomy" id="1122208"/>
    <lineage>
        <taxon>Bacteria</taxon>
        <taxon>Pseudomonadati</taxon>
        <taxon>Bacteroidota</taxon>
        <taxon>Cytophagia</taxon>
        <taxon>Cytophagales</taxon>
        <taxon>Reichenbachiellaceae</taxon>
        <taxon>Marinoscillum</taxon>
    </lineage>
</organism>
<dbReference type="PANTHER" id="PTHR32063:SF0">
    <property type="entry name" value="SWARMING MOTILITY PROTEIN SWRC"/>
    <property type="match status" value="1"/>
</dbReference>
<feature type="transmembrane region" description="Helical" evidence="1">
    <location>
        <begin position="339"/>
        <end position="357"/>
    </location>
</feature>
<dbReference type="Gene3D" id="3.30.70.1440">
    <property type="entry name" value="Multidrug efflux transporter AcrB pore domain"/>
    <property type="match status" value="1"/>
</dbReference>
<feature type="transmembrane region" description="Helical" evidence="1">
    <location>
        <begin position="996"/>
        <end position="1015"/>
    </location>
</feature>